<organism evidence="2 3">
    <name type="scientific">Pseudooceanicola albus</name>
    <dbReference type="NCBI Taxonomy" id="2692189"/>
    <lineage>
        <taxon>Bacteria</taxon>
        <taxon>Pseudomonadati</taxon>
        <taxon>Pseudomonadota</taxon>
        <taxon>Alphaproteobacteria</taxon>
        <taxon>Rhodobacterales</taxon>
        <taxon>Paracoccaceae</taxon>
        <taxon>Pseudooceanicola</taxon>
    </lineage>
</organism>
<keyword evidence="3" id="KW-1185">Reference proteome</keyword>
<evidence type="ECO:0000313" key="2">
    <source>
        <dbReference type="EMBL" id="MXN18966.1"/>
    </source>
</evidence>
<dbReference type="AlphaFoldDB" id="A0A6L7G6F1"/>
<feature type="domain" description="GSCFA" evidence="1">
    <location>
        <begin position="50"/>
        <end position="302"/>
    </location>
</feature>
<proteinExistence type="predicted"/>
<accession>A0A6L7G6F1</accession>
<dbReference type="Proteomes" id="UP000477911">
    <property type="component" value="Unassembled WGS sequence"/>
</dbReference>
<protein>
    <recommendedName>
        <fullName evidence="1">GSCFA domain-containing protein</fullName>
    </recommendedName>
</protein>
<reference evidence="2 3" key="1">
    <citation type="submission" date="2019-12" db="EMBL/GenBank/DDBJ databases">
        <authorList>
            <person name="Li M."/>
        </authorList>
    </citation>
    <scope>NUCLEOTIDE SEQUENCE [LARGE SCALE GENOMIC DNA]</scope>
    <source>
        <strain evidence="2 3">GBMRC 2024</strain>
    </source>
</reference>
<gene>
    <name evidence="2" type="ORF">GR170_14050</name>
</gene>
<evidence type="ECO:0000259" key="1">
    <source>
        <dbReference type="Pfam" id="PF08885"/>
    </source>
</evidence>
<evidence type="ECO:0000313" key="3">
    <source>
        <dbReference type="Proteomes" id="UP000477911"/>
    </source>
</evidence>
<dbReference type="EMBL" id="WUMU01000016">
    <property type="protein sequence ID" value="MXN18966.1"/>
    <property type="molecule type" value="Genomic_DNA"/>
</dbReference>
<dbReference type="Pfam" id="PF08885">
    <property type="entry name" value="GSCFA"/>
    <property type="match status" value="1"/>
</dbReference>
<name>A0A6L7G6F1_9RHOB</name>
<sequence length="317" mass="34189">MREFDGAEAFAGALRNRHRRFPGRDDPRSRDAMLVPGLSPGFTLAPGEGVFTIGSCFARNVEKALLAHGLSVPTAAFTAPEEEAPGQPNRLLNQYNPGTMLQCLEDLEVPLGARALYEAGPGMVLDALLATGGRPVARARALARRQEIRTLYARGLSVCSTVVVTLGLVEAWFDRADGLYLNEAPGRAVLNAHPGRFVFRQLGPAECRSLLDALLARLLERDRRVLLTVSPVPLQATFAGGDAICRNAYSKAVLRVVAEEAARDHPRVDYFPSYEMVTSAGLTAYGEDQVHVRPRVVDQVIATMTAAYAPGQPAAAE</sequence>
<comment type="caution">
    <text evidence="2">The sequence shown here is derived from an EMBL/GenBank/DDBJ whole genome shotgun (WGS) entry which is preliminary data.</text>
</comment>
<dbReference type="InterPro" id="IPR014982">
    <property type="entry name" value="GSCFA"/>
</dbReference>
<dbReference type="RefSeq" id="WP_160895092.1">
    <property type="nucleotide sequence ID" value="NZ_WUMU01000016.1"/>
</dbReference>